<name>A0A0F9SH22_9ZZZZ</name>
<comment type="caution">
    <text evidence="2">The sequence shown here is derived from an EMBL/GenBank/DDBJ whole genome shotgun (WGS) entry which is preliminary data.</text>
</comment>
<reference evidence="2" key="1">
    <citation type="journal article" date="2015" name="Nature">
        <title>Complex archaea that bridge the gap between prokaryotes and eukaryotes.</title>
        <authorList>
            <person name="Spang A."/>
            <person name="Saw J.H."/>
            <person name="Jorgensen S.L."/>
            <person name="Zaremba-Niedzwiedzka K."/>
            <person name="Martijn J."/>
            <person name="Lind A.E."/>
            <person name="van Eijk R."/>
            <person name="Schleper C."/>
            <person name="Guy L."/>
            <person name="Ettema T.J."/>
        </authorList>
    </citation>
    <scope>NUCLEOTIDE SEQUENCE</scope>
</reference>
<evidence type="ECO:0000256" key="1">
    <source>
        <dbReference type="SAM" id="MobiDB-lite"/>
    </source>
</evidence>
<feature type="compositionally biased region" description="Basic and acidic residues" evidence="1">
    <location>
        <begin position="1"/>
        <end position="35"/>
    </location>
</feature>
<dbReference type="EMBL" id="LAZR01002543">
    <property type="protein sequence ID" value="KKN28673.1"/>
    <property type="molecule type" value="Genomic_DNA"/>
</dbReference>
<protein>
    <submittedName>
        <fullName evidence="2">Uncharacterized protein</fullName>
    </submittedName>
</protein>
<evidence type="ECO:0000313" key="2">
    <source>
        <dbReference type="EMBL" id="KKN28673.1"/>
    </source>
</evidence>
<organism evidence="2">
    <name type="scientific">marine sediment metagenome</name>
    <dbReference type="NCBI Taxonomy" id="412755"/>
    <lineage>
        <taxon>unclassified sequences</taxon>
        <taxon>metagenomes</taxon>
        <taxon>ecological metagenomes</taxon>
    </lineage>
</organism>
<accession>A0A0F9SH22</accession>
<feature type="compositionally biased region" description="Basic and acidic residues" evidence="1">
    <location>
        <begin position="82"/>
        <end position="96"/>
    </location>
</feature>
<dbReference type="AlphaFoldDB" id="A0A0F9SH22"/>
<gene>
    <name evidence="2" type="ORF">LCGC14_0851850</name>
</gene>
<proteinExistence type="predicted"/>
<feature type="region of interest" description="Disordered" evidence="1">
    <location>
        <begin position="1"/>
        <end position="36"/>
    </location>
</feature>
<feature type="region of interest" description="Disordered" evidence="1">
    <location>
        <begin position="66"/>
        <end position="106"/>
    </location>
</feature>
<sequence length="106" mass="11857">MDEPKEKEKGKEKEPEKPAGDTEEGDKPEIYKPIDDANLAAKRLEDANKERRELLDKEEELLAKRALGGRAEGGRQAPAEKPISDVEFSRKVDRGEVNPLAEDGFI</sequence>